<organism evidence="3 4">
    <name type="scientific">Candidatus Desantisbacteria bacterium CG23_combo_of_CG06-09_8_20_14_all_40_23</name>
    <dbReference type="NCBI Taxonomy" id="1974550"/>
    <lineage>
        <taxon>Bacteria</taxon>
        <taxon>Candidatus Desantisiibacteriota</taxon>
    </lineage>
</organism>
<dbReference type="SUPFAM" id="SSF53756">
    <property type="entry name" value="UDP-Glycosyltransferase/glycogen phosphorylase"/>
    <property type="match status" value="1"/>
</dbReference>
<feature type="domain" description="Glycosyl transferase family 1" evidence="1">
    <location>
        <begin position="195"/>
        <end position="355"/>
    </location>
</feature>
<dbReference type="InterPro" id="IPR001296">
    <property type="entry name" value="Glyco_trans_1"/>
</dbReference>
<dbReference type="Pfam" id="PF00534">
    <property type="entry name" value="Glycos_transf_1"/>
    <property type="match status" value="1"/>
</dbReference>
<dbReference type="Pfam" id="PF13439">
    <property type="entry name" value="Glyco_transf_4"/>
    <property type="match status" value="1"/>
</dbReference>
<accession>A0A2H0A495</accession>
<name>A0A2H0A495_9BACT</name>
<feature type="domain" description="Glycosyltransferase subfamily 4-like N-terminal" evidence="2">
    <location>
        <begin position="38"/>
        <end position="184"/>
    </location>
</feature>
<gene>
    <name evidence="3" type="ORF">COX18_07330</name>
</gene>
<dbReference type="CDD" id="cd03801">
    <property type="entry name" value="GT4_PimA-like"/>
    <property type="match status" value="1"/>
</dbReference>
<dbReference type="InterPro" id="IPR028098">
    <property type="entry name" value="Glyco_trans_4-like_N"/>
</dbReference>
<dbReference type="PANTHER" id="PTHR12526">
    <property type="entry name" value="GLYCOSYLTRANSFERASE"/>
    <property type="match status" value="1"/>
</dbReference>
<protein>
    <recommendedName>
        <fullName evidence="5">Glycosyl transferase</fullName>
    </recommendedName>
</protein>
<sequence>MDMQKVSSEALQTATATFGGVFMGLNILHLVSGEGKAGSTKSVILLIKGLIKRGHRVIVAASPESYNYSLMKEAGFEVVSIEMKSRYDFKSARKIVNLCQQEKIDIINAHLSTDRYLAIWAKFLGAKAKIILTRRAISRSSRLISFLYLIGADKIIAVSKAVKESLCSQGIPDDLIEIIYNGIPNDFGSVNPQAIEELKRRYNISTEDKIIGMIARWDKLKGHDTLFAALKELKGDYKVLLVGIDESFWPEIEAFGLGDRVILCGFQKDIAPFYHLMTIKVLPSFAEGFPLSILEAMSCGVCVLGSNIPSISEIIEPNKNGLLFETGNSEDLAEKIKVLLNDETLRIRLAKQGEKSVHERFSIERTVEATEKIYSSGA</sequence>
<evidence type="ECO:0000259" key="2">
    <source>
        <dbReference type="Pfam" id="PF13439"/>
    </source>
</evidence>
<dbReference type="Proteomes" id="UP000231067">
    <property type="component" value="Unassembled WGS sequence"/>
</dbReference>
<proteinExistence type="predicted"/>
<dbReference type="GO" id="GO:0016757">
    <property type="term" value="F:glycosyltransferase activity"/>
    <property type="evidence" value="ECO:0007669"/>
    <property type="project" value="InterPro"/>
</dbReference>
<evidence type="ECO:0000259" key="1">
    <source>
        <dbReference type="Pfam" id="PF00534"/>
    </source>
</evidence>
<reference evidence="3 4" key="1">
    <citation type="submission" date="2017-09" db="EMBL/GenBank/DDBJ databases">
        <title>Depth-based differentiation of microbial function through sediment-hosted aquifers and enrichment of novel symbionts in the deep terrestrial subsurface.</title>
        <authorList>
            <person name="Probst A.J."/>
            <person name="Ladd B."/>
            <person name="Jarett J.K."/>
            <person name="Geller-Mcgrath D.E."/>
            <person name="Sieber C.M."/>
            <person name="Emerson J.B."/>
            <person name="Anantharaman K."/>
            <person name="Thomas B.C."/>
            <person name="Malmstrom R."/>
            <person name="Stieglmeier M."/>
            <person name="Klingl A."/>
            <person name="Woyke T."/>
            <person name="Ryan C.M."/>
            <person name="Banfield J.F."/>
        </authorList>
    </citation>
    <scope>NUCLEOTIDE SEQUENCE [LARGE SCALE GENOMIC DNA]</scope>
    <source>
        <strain evidence="3">CG23_combo_of_CG06-09_8_20_14_all_40_23</strain>
    </source>
</reference>
<dbReference type="Gene3D" id="3.40.50.2000">
    <property type="entry name" value="Glycogen Phosphorylase B"/>
    <property type="match status" value="2"/>
</dbReference>
<evidence type="ECO:0008006" key="5">
    <source>
        <dbReference type="Google" id="ProtNLM"/>
    </source>
</evidence>
<dbReference type="EMBL" id="PCSH01000130">
    <property type="protein sequence ID" value="PIP40263.1"/>
    <property type="molecule type" value="Genomic_DNA"/>
</dbReference>
<evidence type="ECO:0000313" key="4">
    <source>
        <dbReference type="Proteomes" id="UP000231067"/>
    </source>
</evidence>
<evidence type="ECO:0000313" key="3">
    <source>
        <dbReference type="EMBL" id="PIP40263.1"/>
    </source>
</evidence>
<comment type="caution">
    <text evidence="3">The sequence shown here is derived from an EMBL/GenBank/DDBJ whole genome shotgun (WGS) entry which is preliminary data.</text>
</comment>
<dbReference type="AlphaFoldDB" id="A0A2H0A495"/>
<dbReference type="PANTHER" id="PTHR12526:SF630">
    <property type="entry name" value="GLYCOSYLTRANSFERASE"/>
    <property type="match status" value="1"/>
</dbReference>